<evidence type="ECO:0000256" key="1">
    <source>
        <dbReference type="SAM" id="Phobius"/>
    </source>
</evidence>
<evidence type="ECO:0000313" key="2">
    <source>
        <dbReference type="EMBL" id="JAP12513.1"/>
    </source>
</evidence>
<dbReference type="EMBL" id="GEDG01029492">
    <property type="protein sequence ID" value="JAP12513.1"/>
    <property type="molecule type" value="Transcribed_RNA"/>
</dbReference>
<sequence length="69" mass="8175">MYTFLKNLFVLIVLGLPLWDKLGRSIQQRQIQNLESVILLFIYAPIYIFFSIVVYIYDLNLNKSISFTL</sequence>
<proteinExistence type="predicted"/>
<feature type="non-terminal residue" evidence="2">
    <location>
        <position position="69"/>
    </location>
</feature>
<feature type="transmembrane region" description="Helical" evidence="1">
    <location>
        <begin position="37"/>
        <end position="57"/>
    </location>
</feature>
<organism evidence="2">
    <name type="scientific">Solanum chacoense</name>
    <name type="common">Chaco potato</name>
    <dbReference type="NCBI Taxonomy" id="4108"/>
    <lineage>
        <taxon>Eukaryota</taxon>
        <taxon>Viridiplantae</taxon>
        <taxon>Streptophyta</taxon>
        <taxon>Embryophyta</taxon>
        <taxon>Tracheophyta</taxon>
        <taxon>Spermatophyta</taxon>
        <taxon>Magnoliopsida</taxon>
        <taxon>eudicotyledons</taxon>
        <taxon>Gunneridae</taxon>
        <taxon>Pentapetalae</taxon>
        <taxon>asterids</taxon>
        <taxon>lamiids</taxon>
        <taxon>Solanales</taxon>
        <taxon>Solanaceae</taxon>
        <taxon>Solanoideae</taxon>
        <taxon>Solaneae</taxon>
        <taxon>Solanum</taxon>
    </lineage>
</organism>
<reference evidence="2" key="1">
    <citation type="submission" date="2015-12" db="EMBL/GenBank/DDBJ databases">
        <title>Gene expression during late stages of embryo sac development: a critical building block for successful pollen-pistil interactions.</title>
        <authorList>
            <person name="Liu Y."/>
            <person name="Joly V."/>
            <person name="Sabar M."/>
            <person name="Matton D.P."/>
        </authorList>
    </citation>
    <scope>NUCLEOTIDE SEQUENCE</scope>
</reference>
<keyword evidence="1" id="KW-0472">Membrane</keyword>
<accession>A0A0V0GWN3</accession>
<keyword evidence="1" id="KW-0812">Transmembrane</keyword>
<name>A0A0V0GWN3_SOLCH</name>
<keyword evidence="1" id="KW-1133">Transmembrane helix</keyword>
<dbReference type="AlphaFoldDB" id="A0A0V0GWN3"/>
<protein>
    <submittedName>
        <fullName evidence="2">Putative ovule protein</fullName>
    </submittedName>
</protein>